<keyword evidence="1" id="KW-0812">Transmembrane</keyword>
<accession>A0A381TCZ0</accession>
<feature type="transmembrane region" description="Helical" evidence="1">
    <location>
        <begin position="6"/>
        <end position="22"/>
    </location>
</feature>
<protein>
    <recommendedName>
        <fullName evidence="3">Cupin 2 conserved barrel domain-containing protein</fullName>
    </recommendedName>
</protein>
<reference evidence="2" key="1">
    <citation type="submission" date="2018-05" db="EMBL/GenBank/DDBJ databases">
        <authorList>
            <person name="Lanie J.A."/>
            <person name="Ng W.-L."/>
            <person name="Kazmierczak K.M."/>
            <person name="Andrzejewski T.M."/>
            <person name="Davidsen T.M."/>
            <person name="Wayne K.J."/>
            <person name="Tettelin H."/>
            <person name="Glass J.I."/>
            <person name="Rusch D."/>
            <person name="Podicherti R."/>
            <person name="Tsui H.-C.T."/>
            <person name="Winkler M.E."/>
        </authorList>
    </citation>
    <scope>NUCLEOTIDE SEQUENCE</scope>
</reference>
<sequence>MLTKPFYWLAVLVVVSAVLLVGQESQTRRVPQFENEHVKVWKSIILPDQPLRMHRHEHARALIALTDATLDIVQDSGKTETVHWEAGKAYWLTHDEPDTMHADVNNTDQPIEVIVVELKNDR</sequence>
<evidence type="ECO:0000256" key="1">
    <source>
        <dbReference type="SAM" id="Phobius"/>
    </source>
</evidence>
<dbReference type="InterPro" id="IPR014710">
    <property type="entry name" value="RmlC-like_jellyroll"/>
</dbReference>
<dbReference type="AlphaFoldDB" id="A0A381TCZ0"/>
<dbReference type="Gene3D" id="2.60.120.10">
    <property type="entry name" value="Jelly Rolls"/>
    <property type="match status" value="1"/>
</dbReference>
<dbReference type="SUPFAM" id="SSF51182">
    <property type="entry name" value="RmlC-like cupins"/>
    <property type="match status" value="1"/>
</dbReference>
<keyword evidence="1" id="KW-0472">Membrane</keyword>
<organism evidence="2">
    <name type="scientific">marine metagenome</name>
    <dbReference type="NCBI Taxonomy" id="408172"/>
    <lineage>
        <taxon>unclassified sequences</taxon>
        <taxon>metagenomes</taxon>
        <taxon>ecological metagenomes</taxon>
    </lineage>
</organism>
<proteinExistence type="predicted"/>
<dbReference type="InterPro" id="IPR011051">
    <property type="entry name" value="RmlC_Cupin_sf"/>
</dbReference>
<evidence type="ECO:0000313" key="2">
    <source>
        <dbReference type="EMBL" id="SVA14006.1"/>
    </source>
</evidence>
<evidence type="ECO:0008006" key="3">
    <source>
        <dbReference type="Google" id="ProtNLM"/>
    </source>
</evidence>
<dbReference type="EMBL" id="UINC01004394">
    <property type="protein sequence ID" value="SVA14006.1"/>
    <property type="molecule type" value="Genomic_DNA"/>
</dbReference>
<name>A0A381TCZ0_9ZZZZ</name>
<keyword evidence="1" id="KW-1133">Transmembrane helix</keyword>
<gene>
    <name evidence="2" type="ORF">METZ01_LOCUS66860</name>
</gene>